<evidence type="ECO:0000313" key="4">
    <source>
        <dbReference type="Proteomes" id="UP001151582"/>
    </source>
</evidence>
<dbReference type="PANTHER" id="PTHR16019:SF5">
    <property type="entry name" value="BSD DOMAIN-CONTAINING PROTEIN 1"/>
    <property type="match status" value="1"/>
</dbReference>
<feature type="compositionally biased region" description="Acidic residues" evidence="1">
    <location>
        <begin position="426"/>
        <end position="436"/>
    </location>
</feature>
<dbReference type="InterPro" id="IPR005607">
    <property type="entry name" value="BSD_dom"/>
</dbReference>
<feature type="domain" description="BSD" evidence="2">
    <location>
        <begin position="273"/>
        <end position="325"/>
    </location>
</feature>
<dbReference type="Pfam" id="PF03909">
    <property type="entry name" value="BSD"/>
    <property type="match status" value="1"/>
</dbReference>
<dbReference type="EMBL" id="JANBQB010000065">
    <property type="protein sequence ID" value="KAJ1983221.1"/>
    <property type="molecule type" value="Genomic_DNA"/>
</dbReference>
<dbReference type="PROSITE" id="PS50858">
    <property type="entry name" value="BSD"/>
    <property type="match status" value="1"/>
</dbReference>
<dbReference type="InterPro" id="IPR035925">
    <property type="entry name" value="BSD_dom_sf"/>
</dbReference>
<dbReference type="PANTHER" id="PTHR16019">
    <property type="entry name" value="SYNAPSE-ASSOCIATED PROTEIN"/>
    <property type="match status" value="1"/>
</dbReference>
<dbReference type="Gene3D" id="1.10.3970.10">
    <property type="entry name" value="BSD domain"/>
    <property type="match status" value="1"/>
</dbReference>
<feature type="region of interest" description="Disordered" evidence="1">
    <location>
        <begin position="340"/>
        <end position="436"/>
    </location>
</feature>
<dbReference type="Proteomes" id="UP001151582">
    <property type="component" value="Unassembled WGS sequence"/>
</dbReference>
<comment type="caution">
    <text evidence="3">The sequence shown here is derived from an EMBL/GenBank/DDBJ whole genome shotgun (WGS) entry which is preliminary data.</text>
</comment>
<dbReference type="OrthoDB" id="73788at2759"/>
<keyword evidence="4" id="KW-1185">Reference proteome</keyword>
<name>A0A9W8EAY7_9FUNG</name>
<feature type="region of interest" description="Disordered" evidence="1">
    <location>
        <begin position="207"/>
        <end position="237"/>
    </location>
</feature>
<dbReference type="InterPro" id="IPR051494">
    <property type="entry name" value="BSD_domain-containing"/>
</dbReference>
<feature type="compositionally biased region" description="Polar residues" evidence="1">
    <location>
        <begin position="24"/>
        <end position="43"/>
    </location>
</feature>
<gene>
    <name evidence="3" type="ORF">H4R34_001421</name>
</gene>
<feature type="compositionally biased region" description="Low complexity" evidence="1">
    <location>
        <begin position="406"/>
        <end position="417"/>
    </location>
</feature>
<proteinExistence type="predicted"/>
<protein>
    <recommendedName>
        <fullName evidence="2">BSD domain-containing protein</fullName>
    </recommendedName>
</protein>
<evidence type="ECO:0000259" key="2">
    <source>
        <dbReference type="PROSITE" id="PS50858"/>
    </source>
</evidence>
<evidence type="ECO:0000313" key="3">
    <source>
        <dbReference type="EMBL" id="KAJ1983221.1"/>
    </source>
</evidence>
<dbReference type="SUPFAM" id="SSF140383">
    <property type="entry name" value="BSD domain-like"/>
    <property type="match status" value="1"/>
</dbReference>
<dbReference type="AlphaFoldDB" id="A0A9W8EAY7"/>
<feature type="compositionally biased region" description="Low complexity" evidence="1">
    <location>
        <begin position="144"/>
        <end position="161"/>
    </location>
</feature>
<feature type="region of interest" description="Disordered" evidence="1">
    <location>
        <begin position="1"/>
        <end position="51"/>
    </location>
</feature>
<feature type="compositionally biased region" description="Polar residues" evidence="1">
    <location>
        <begin position="385"/>
        <end position="403"/>
    </location>
</feature>
<dbReference type="SMART" id="SM00751">
    <property type="entry name" value="BSD"/>
    <property type="match status" value="1"/>
</dbReference>
<evidence type="ECO:0000256" key="1">
    <source>
        <dbReference type="SAM" id="MobiDB-lite"/>
    </source>
</evidence>
<sequence>MDDFSTYLLSTSLGPSAAPRNDNAGASSAPNEAESSTHPNEASPSDLAQDPLMQLLTPSADWYTKDISEFKEQVHVDQLLAILRRQSDKLPLYSAQDLQQLAHTVSKDASKSADFVIKGLTRIKDAVQSQGHRVGQLLEEPSRSAPETDAAPSPTAAPASQSLSGLLTKFNANTWQQSLKQTESTVSRWGLNLTHFIQDAITIEPSAEASANPIDTRGSAPTGTATDRLSPKRHAAAHRQQKRLQCLQIDRNTYLVDPSAASDSATAATFATFCAHFSRDEHASAIEALLQNHPEVQVLYKELVPDQVTAAEFWCRYYFRVQELDAQEQARAQLLERKSTATIDPSHSACSEATPGSDFGWSSEEDDGGTDRPAVPSPSPVIQDPTRQTPSPTIQSLSSSDSLKNAAESHASSPPAAKKMPQRDNTDDEESWGNWE</sequence>
<organism evidence="3 4">
    <name type="scientific">Dimargaris verticillata</name>
    <dbReference type="NCBI Taxonomy" id="2761393"/>
    <lineage>
        <taxon>Eukaryota</taxon>
        <taxon>Fungi</taxon>
        <taxon>Fungi incertae sedis</taxon>
        <taxon>Zoopagomycota</taxon>
        <taxon>Kickxellomycotina</taxon>
        <taxon>Dimargaritomycetes</taxon>
        <taxon>Dimargaritales</taxon>
        <taxon>Dimargaritaceae</taxon>
        <taxon>Dimargaris</taxon>
    </lineage>
</organism>
<feature type="compositionally biased region" description="Polar residues" evidence="1">
    <location>
        <begin position="340"/>
        <end position="351"/>
    </location>
</feature>
<accession>A0A9W8EAY7</accession>
<feature type="region of interest" description="Disordered" evidence="1">
    <location>
        <begin position="128"/>
        <end position="161"/>
    </location>
</feature>
<dbReference type="GO" id="GO:0005737">
    <property type="term" value="C:cytoplasm"/>
    <property type="evidence" value="ECO:0007669"/>
    <property type="project" value="TreeGrafter"/>
</dbReference>
<reference evidence="3" key="1">
    <citation type="submission" date="2022-07" db="EMBL/GenBank/DDBJ databases">
        <title>Phylogenomic reconstructions and comparative analyses of Kickxellomycotina fungi.</title>
        <authorList>
            <person name="Reynolds N.K."/>
            <person name="Stajich J.E."/>
            <person name="Barry K."/>
            <person name="Grigoriev I.V."/>
            <person name="Crous P."/>
            <person name="Smith M.E."/>
        </authorList>
    </citation>
    <scope>NUCLEOTIDE SEQUENCE</scope>
    <source>
        <strain evidence="3">RSA 567</strain>
    </source>
</reference>